<name>A0AAD3HI56_9CHLO</name>
<proteinExistence type="predicted"/>
<keyword evidence="3" id="KW-1185">Reference proteome</keyword>
<feature type="region of interest" description="Disordered" evidence="1">
    <location>
        <begin position="1"/>
        <end position="57"/>
    </location>
</feature>
<dbReference type="Proteomes" id="UP001054857">
    <property type="component" value="Unassembled WGS sequence"/>
</dbReference>
<feature type="compositionally biased region" description="Pro residues" evidence="1">
    <location>
        <begin position="1"/>
        <end position="19"/>
    </location>
</feature>
<evidence type="ECO:0000256" key="1">
    <source>
        <dbReference type="SAM" id="MobiDB-lite"/>
    </source>
</evidence>
<evidence type="ECO:0000313" key="2">
    <source>
        <dbReference type="EMBL" id="GFR41752.1"/>
    </source>
</evidence>
<dbReference type="AlphaFoldDB" id="A0AAD3HI56"/>
<reference evidence="2 3" key="1">
    <citation type="journal article" date="2021" name="Sci. Rep.">
        <title>Genome sequencing of the multicellular alga Astrephomene provides insights into convergent evolution of germ-soma differentiation.</title>
        <authorList>
            <person name="Yamashita S."/>
            <person name="Yamamoto K."/>
            <person name="Matsuzaki R."/>
            <person name="Suzuki S."/>
            <person name="Yamaguchi H."/>
            <person name="Hirooka S."/>
            <person name="Minakuchi Y."/>
            <person name="Miyagishima S."/>
            <person name="Kawachi M."/>
            <person name="Toyoda A."/>
            <person name="Nozaki H."/>
        </authorList>
    </citation>
    <scope>NUCLEOTIDE SEQUENCE [LARGE SCALE GENOMIC DNA]</scope>
    <source>
        <strain evidence="2 3">NIES-4017</strain>
    </source>
</reference>
<feature type="non-terminal residue" evidence="2">
    <location>
        <position position="211"/>
    </location>
</feature>
<evidence type="ECO:0000313" key="3">
    <source>
        <dbReference type="Proteomes" id="UP001054857"/>
    </source>
</evidence>
<comment type="caution">
    <text evidence="2">The sequence shown here is derived from an EMBL/GenBank/DDBJ whole genome shotgun (WGS) entry which is preliminary data.</text>
</comment>
<accession>A0AAD3HI56</accession>
<organism evidence="2 3">
    <name type="scientific">Astrephomene gubernaculifera</name>
    <dbReference type="NCBI Taxonomy" id="47775"/>
    <lineage>
        <taxon>Eukaryota</taxon>
        <taxon>Viridiplantae</taxon>
        <taxon>Chlorophyta</taxon>
        <taxon>core chlorophytes</taxon>
        <taxon>Chlorophyceae</taxon>
        <taxon>CS clade</taxon>
        <taxon>Chlamydomonadales</taxon>
        <taxon>Astrephomenaceae</taxon>
        <taxon>Astrephomene</taxon>
    </lineage>
</organism>
<sequence length="211" mass="21600">HPPPPPSSPTPPPPSPPPRSAVYWATSAAGSKGDAVPASNKPQQLGGPGNLAGPPKSKVLKAQECAPAGAVSWIPPITGSRFATAYFNQTPAATGGQVYAVVVYVMNKGILDPPITSIALQLRTYNAKREAVTSWVTIYDVSSGQKEELACPGANHFAVPAPTALQLPVGMTSSGFNTADVIAVRININMGAVHAGKADLPHLASVGLVVV</sequence>
<dbReference type="EMBL" id="BMAR01000002">
    <property type="protein sequence ID" value="GFR41752.1"/>
    <property type="molecule type" value="Genomic_DNA"/>
</dbReference>
<protein>
    <submittedName>
        <fullName evidence="2">Uncharacterized protein</fullName>
    </submittedName>
</protein>
<gene>
    <name evidence="2" type="ORF">Agub_g2507</name>
</gene>